<proteinExistence type="predicted"/>
<dbReference type="InterPro" id="IPR000719">
    <property type="entry name" value="Prot_kinase_dom"/>
</dbReference>
<accession>A0A9W9B1U1</accession>
<feature type="non-terminal residue" evidence="2">
    <location>
        <position position="146"/>
    </location>
</feature>
<dbReference type="PANTHER" id="PTHR38248:SF2">
    <property type="entry name" value="FUNK1 11"/>
    <property type="match status" value="1"/>
</dbReference>
<sequence>SNFAEYSLRYIYRNLQSPLSELEDRKEFAQVFYDVLQIHQWLYECVGILHRDLSSGNIMFRRKNDKIYGVLNNFDLSYRGPTSNQRTGTRPFMSRDLLCPTWTGGHLYRQYLESLFYIMLCLSCRYKKPGLPTAEPRAYSKWFSGT</sequence>
<dbReference type="AlphaFoldDB" id="A0A9W9B1U1"/>
<dbReference type="SUPFAM" id="SSF56112">
    <property type="entry name" value="Protein kinase-like (PK-like)"/>
    <property type="match status" value="1"/>
</dbReference>
<dbReference type="GO" id="GO:0004672">
    <property type="term" value="F:protein kinase activity"/>
    <property type="evidence" value="ECO:0007669"/>
    <property type="project" value="InterPro"/>
</dbReference>
<evidence type="ECO:0000313" key="2">
    <source>
        <dbReference type="EMBL" id="KAJ4494915.1"/>
    </source>
</evidence>
<dbReference type="EMBL" id="JANVFS010000002">
    <property type="protein sequence ID" value="KAJ4494915.1"/>
    <property type="molecule type" value="Genomic_DNA"/>
</dbReference>
<dbReference type="InterPro" id="IPR008266">
    <property type="entry name" value="Tyr_kinase_AS"/>
</dbReference>
<dbReference type="PROSITE" id="PS00109">
    <property type="entry name" value="PROTEIN_KINASE_TYR"/>
    <property type="match status" value="1"/>
</dbReference>
<dbReference type="Proteomes" id="UP001150238">
    <property type="component" value="Unassembled WGS sequence"/>
</dbReference>
<dbReference type="GO" id="GO:0005524">
    <property type="term" value="F:ATP binding"/>
    <property type="evidence" value="ECO:0007669"/>
    <property type="project" value="InterPro"/>
</dbReference>
<evidence type="ECO:0000313" key="3">
    <source>
        <dbReference type="Proteomes" id="UP001150238"/>
    </source>
</evidence>
<reference evidence="2" key="1">
    <citation type="submission" date="2022-08" db="EMBL/GenBank/DDBJ databases">
        <authorList>
            <consortium name="DOE Joint Genome Institute"/>
            <person name="Min B."/>
            <person name="Riley R."/>
            <person name="Sierra-Patev S."/>
            <person name="Naranjo-Ortiz M."/>
            <person name="Looney B."/>
            <person name="Konkel Z."/>
            <person name="Slot J.C."/>
            <person name="Sakamoto Y."/>
            <person name="Steenwyk J.L."/>
            <person name="Rokas A."/>
            <person name="Carro J."/>
            <person name="Camarero S."/>
            <person name="Ferreira P."/>
            <person name="Molpeceres G."/>
            <person name="Ruiz-Duenas F.J."/>
            <person name="Serrano A."/>
            <person name="Henrissat B."/>
            <person name="Drula E."/>
            <person name="Hughes K.W."/>
            <person name="Mata J.L."/>
            <person name="Ishikawa N.K."/>
            <person name="Vargas-Isla R."/>
            <person name="Ushijima S."/>
            <person name="Smith C.A."/>
            <person name="Ahrendt S."/>
            <person name="Andreopoulos W."/>
            <person name="He G."/>
            <person name="Labutti K."/>
            <person name="Lipzen A."/>
            <person name="Ng V."/>
            <person name="Sandor L."/>
            <person name="Barry K."/>
            <person name="Martinez A.T."/>
            <person name="Xiao Y."/>
            <person name="Gibbons J.G."/>
            <person name="Terashima K."/>
            <person name="Hibbett D.S."/>
            <person name="Grigoriev I.V."/>
        </authorList>
    </citation>
    <scope>NUCLEOTIDE SEQUENCE</scope>
    <source>
        <strain evidence="2">Sp2 HRB7682 ss15</strain>
    </source>
</reference>
<dbReference type="PROSITE" id="PS50011">
    <property type="entry name" value="PROTEIN_KINASE_DOM"/>
    <property type="match status" value="1"/>
</dbReference>
<reference evidence="2" key="2">
    <citation type="journal article" date="2023" name="Proc. Natl. Acad. Sci. U.S.A.">
        <title>A global phylogenomic analysis of the shiitake genus Lentinula.</title>
        <authorList>
            <person name="Sierra-Patev S."/>
            <person name="Min B."/>
            <person name="Naranjo-Ortiz M."/>
            <person name="Looney B."/>
            <person name="Konkel Z."/>
            <person name="Slot J.C."/>
            <person name="Sakamoto Y."/>
            <person name="Steenwyk J.L."/>
            <person name="Rokas A."/>
            <person name="Carro J."/>
            <person name="Camarero S."/>
            <person name="Ferreira P."/>
            <person name="Molpeceres G."/>
            <person name="Ruiz-Duenas F.J."/>
            <person name="Serrano A."/>
            <person name="Henrissat B."/>
            <person name="Drula E."/>
            <person name="Hughes K.W."/>
            <person name="Mata J.L."/>
            <person name="Ishikawa N.K."/>
            <person name="Vargas-Isla R."/>
            <person name="Ushijima S."/>
            <person name="Smith C.A."/>
            <person name="Donoghue J."/>
            <person name="Ahrendt S."/>
            <person name="Andreopoulos W."/>
            <person name="He G."/>
            <person name="LaButti K."/>
            <person name="Lipzen A."/>
            <person name="Ng V."/>
            <person name="Riley R."/>
            <person name="Sandor L."/>
            <person name="Barry K."/>
            <person name="Martinez A.T."/>
            <person name="Xiao Y."/>
            <person name="Gibbons J.G."/>
            <person name="Terashima K."/>
            <person name="Grigoriev I.V."/>
            <person name="Hibbett D."/>
        </authorList>
    </citation>
    <scope>NUCLEOTIDE SEQUENCE</scope>
    <source>
        <strain evidence="2">Sp2 HRB7682 ss15</strain>
    </source>
</reference>
<comment type="caution">
    <text evidence="2">The sequence shown here is derived from an EMBL/GenBank/DDBJ whole genome shotgun (WGS) entry which is preliminary data.</text>
</comment>
<feature type="domain" description="Protein kinase" evidence="1">
    <location>
        <begin position="1"/>
        <end position="146"/>
    </location>
</feature>
<name>A0A9W9B1U1_9AGAR</name>
<dbReference type="PANTHER" id="PTHR38248">
    <property type="entry name" value="FUNK1 6"/>
    <property type="match status" value="1"/>
</dbReference>
<dbReference type="InterPro" id="IPR011009">
    <property type="entry name" value="Kinase-like_dom_sf"/>
</dbReference>
<evidence type="ECO:0000259" key="1">
    <source>
        <dbReference type="PROSITE" id="PS50011"/>
    </source>
</evidence>
<dbReference type="Gene3D" id="1.10.510.10">
    <property type="entry name" value="Transferase(Phosphotransferase) domain 1"/>
    <property type="match status" value="1"/>
</dbReference>
<gene>
    <name evidence="2" type="ORF">C8J55DRAFT_395108</name>
</gene>
<organism evidence="2 3">
    <name type="scientific">Lentinula lateritia</name>
    <dbReference type="NCBI Taxonomy" id="40482"/>
    <lineage>
        <taxon>Eukaryota</taxon>
        <taxon>Fungi</taxon>
        <taxon>Dikarya</taxon>
        <taxon>Basidiomycota</taxon>
        <taxon>Agaricomycotina</taxon>
        <taxon>Agaricomycetes</taxon>
        <taxon>Agaricomycetidae</taxon>
        <taxon>Agaricales</taxon>
        <taxon>Marasmiineae</taxon>
        <taxon>Omphalotaceae</taxon>
        <taxon>Lentinula</taxon>
    </lineage>
</organism>
<dbReference type="InterPro" id="IPR040976">
    <property type="entry name" value="Pkinase_fungal"/>
</dbReference>
<feature type="non-terminal residue" evidence="2">
    <location>
        <position position="1"/>
    </location>
</feature>
<protein>
    <recommendedName>
        <fullName evidence="1">Protein kinase domain-containing protein</fullName>
    </recommendedName>
</protein>
<dbReference type="Pfam" id="PF17667">
    <property type="entry name" value="Pkinase_fungal"/>
    <property type="match status" value="1"/>
</dbReference>